<dbReference type="PANTHER" id="PTHR42870:SF6">
    <property type="entry name" value="ACETYL-COA C-ACYLTRANSFERASE"/>
    <property type="match status" value="1"/>
</dbReference>
<dbReference type="EMBL" id="DSYZ01000158">
    <property type="protein sequence ID" value="HGT83728.1"/>
    <property type="molecule type" value="Genomic_DNA"/>
</dbReference>
<comment type="caution">
    <text evidence="4">The sequence shown here is derived from an EMBL/GenBank/DDBJ whole genome shotgun (WGS) entry which is preliminary data.</text>
</comment>
<dbReference type="Pfam" id="PF22691">
    <property type="entry name" value="Thiolase_C_1"/>
    <property type="match status" value="1"/>
</dbReference>
<dbReference type="GO" id="GO:0008299">
    <property type="term" value="P:isoprenoid biosynthetic process"/>
    <property type="evidence" value="ECO:0007669"/>
    <property type="project" value="UniProtKB-KW"/>
</dbReference>
<dbReference type="PANTHER" id="PTHR42870">
    <property type="entry name" value="ACETYL-COA C-ACETYLTRANSFERASE"/>
    <property type="match status" value="1"/>
</dbReference>
<evidence type="ECO:0000313" key="4">
    <source>
        <dbReference type="EMBL" id="HGT83728.1"/>
    </source>
</evidence>
<name>A0A7J3M4S2_ARCFL</name>
<dbReference type="InterPro" id="IPR055140">
    <property type="entry name" value="Thiolase_C_2"/>
</dbReference>
<dbReference type="Gene3D" id="3.40.47.10">
    <property type="match status" value="1"/>
</dbReference>
<evidence type="ECO:0000256" key="1">
    <source>
        <dbReference type="ARBA" id="ARBA00023229"/>
    </source>
</evidence>
<organism evidence="4">
    <name type="scientific">Archaeoglobus fulgidus</name>
    <dbReference type="NCBI Taxonomy" id="2234"/>
    <lineage>
        <taxon>Archaea</taxon>
        <taxon>Methanobacteriati</taxon>
        <taxon>Methanobacteriota</taxon>
        <taxon>Archaeoglobi</taxon>
        <taxon>Archaeoglobales</taxon>
        <taxon>Archaeoglobaceae</taxon>
        <taxon>Archaeoglobus</taxon>
    </lineage>
</organism>
<evidence type="ECO:0000259" key="2">
    <source>
        <dbReference type="Pfam" id="PF00108"/>
    </source>
</evidence>
<feature type="domain" description="Thiolase C-terminal" evidence="3">
    <location>
        <begin position="245"/>
        <end position="379"/>
    </location>
</feature>
<dbReference type="Pfam" id="PF00108">
    <property type="entry name" value="Thiolase_N"/>
    <property type="match status" value="1"/>
</dbReference>
<keyword evidence="4" id="KW-0808">Transferase</keyword>
<dbReference type="SUPFAM" id="SSF53901">
    <property type="entry name" value="Thiolase-like"/>
    <property type="match status" value="2"/>
</dbReference>
<sequence>MEIAIIGTGVTKFGHHWDKDHDDLLVEAVNEVLANANLEMKDIEAVWCGTFYPSTGISGNVFSDSLKFFGKPISRVENYCATGMDNVRNACFAVASGAYDIVIAAGVEKLIDAGSRGLPPIEGIFSVAMPVVSAPGMFAMAANRAFKDWGWNREDLALVAVKNHYNGAKHPKAHFRREVSIEEVLKAPIVAYPLGVYDCSAVSDGAAAVVLTRPEIARKLGCDYAVIKAIGMAVETMHPWHRPSESFLSFPATVKAAKMAYKMAGIEDPRKQLDFGIVHDCFTITELINYQDMGLCKPGEGAKLIREGVTAIDGDFPINPDGGLKSFGHPIAASGVRMIVELYKQVLEKAEGLQVKNAEIGFAHNLGGPYSVATVAIVSKP</sequence>
<dbReference type="NCBIfam" id="NF004810">
    <property type="entry name" value="PRK06157.1"/>
    <property type="match status" value="1"/>
</dbReference>
<keyword evidence="1" id="KW-0414">Isoprene biosynthesis</keyword>
<dbReference type="AlphaFoldDB" id="A0A7J3M4S2"/>
<dbReference type="PIRSF" id="PIRSF000429">
    <property type="entry name" value="Ac-CoA_Ac_transf"/>
    <property type="match status" value="1"/>
</dbReference>
<reference evidence="4" key="1">
    <citation type="journal article" date="2020" name="mSystems">
        <title>Genome- and Community-Level Interaction Insights into Carbon Utilization and Element Cycling Functions of Hydrothermarchaeota in Hydrothermal Sediment.</title>
        <authorList>
            <person name="Zhou Z."/>
            <person name="Liu Y."/>
            <person name="Xu W."/>
            <person name="Pan J."/>
            <person name="Luo Z.H."/>
            <person name="Li M."/>
        </authorList>
    </citation>
    <scope>NUCLEOTIDE SEQUENCE [LARGE SCALE GENOMIC DNA]</scope>
    <source>
        <strain evidence="4">SpSt-587</strain>
    </source>
</reference>
<dbReference type="InterPro" id="IPR002155">
    <property type="entry name" value="Thiolase"/>
</dbReference>
<evidence type="ECO:0000259" key="3">
    <source>
        <dbReference type="Pfam" id="PF22691"/>
    </source>
</evidence>
<dbReference type="InterPro" id="IPR020616">
    <property type="entry name" value="Thiolase_N"/>
</dbReference>
<feature type="domain" description="Thiolase N-terminal" evidence="2">
    <location>
        <begin position="3"/>
        <end position="213"/>
    </location>
</feature>
<protein>
    <submittedName>
        <fullName evidence="4">Acetyl-CoA acetyltransferase</fullName>
    </submittedName>
</protein>
<accession>A0A7J3M4S2</accession>
<dbReference type="GO" id="GO:0016747">
    <property type="term" value="F:acyltransferase activity, transferring groups other than amino-acyl groups"/>
    <property type="evidence" value="ECO:0007669"/>
    <property type="project" value="InterPro"/>
</dbReference>
<dbReference type="CDD" id="cd00829">
    <property type="entry name" value="SCP-x_thiolase"/>
    <property type="match status" value="1"/>
</dbReference>
<gene>
    <name evidence="4" type="ORF">ENT52_08410</name>
</gene>
<proteinExistence type="predicted"/>
<dbReference type="InterPro" id="IPR016039">
    <property type="entry name" value="Thiolase-like"/>
</dbReference>